<dbReference type="EMBL" id="JARWBG010000001">
    <property type="protein sequence ID" value="MDH2387281.1"/>
    <property type="molecule type" value="Genomic_DNA"/>
</dbReference>
<dbReference type="Proteomes" id="UP001223144">
    <property type="component" value="Unassembled WGS sequence"/>
</dbReference>
<accession>A0ABT6HEU3</accession>
<organism evidence="1 2">
    <name type="scientific">Streptomyces chengmaiensis</name>
    <dbReference type="NCBI Taxonomy" id="3040919"/>
    <lineage>
        <taxon>Bacteria</taxon>
        <taxon>Bacillati</taxon>
        <taxon>Actinomycetota</taxon>
        <taxon>Actinomycetes</taxon>
        <taxon>Kitasatosporales</taxon>
        <taxon>Streptomycetaceae</taxon>
        <taxon>Streptomyces</taxon>
    </lineage>
</organism>
<dbReference type="Gene3D" id="1.25.10.10">
    <property type="entry name" value="Leucine-rich Repeat Variant"/>
    <property type="match status" value="1"/>
</dbReference>
<dbReference type="SUPFAM" id="SSF48371">
    <property type="entry name" value="ARM repeat"/>
    <property type="match status" value="1"/>
</dbReference>
<dbReference type="Pfam" id="PF13646">
    <property type="entry name" value="HEAT_2"/>
    <property type="match status" value="1"/>
</dbReference>
<evidence type="ECO:0000313" key="2">
    <source>
        <dbReference type="Proteomes" id="UP001223144"/>
    </source>
</evidence>
<dbReference type="InterPro" id="IPR016024">
    <property type="entry name" value="ARM-type_fold"/>
</dbReference>
<dbReference type="InterPro" id="IPR011989">
    <property type="entry name" value="ARM-like"/>
</dbReference>
<comment type="caution">
    <text evidence="1">The sequence shown here is derived from an EMBL/GenBank/DDBJ whole genome shotgun (WGS) entry which is preliminary data.</text>
</comment>
<gene>
    <name evidence="1" type="ORF">QCN29_00460</name>
</gene>
<keyword evidence="2" id="KW-1185">Reference proteome</keyword>
<name>A0ABT6HEU3_9ACTN</name>
<reference evidence="1 2" key="1">
    <citation type="submission" date="2023-04" db="EMBL/GenBank/DDBJ databases">
        <title>Streptomyces chengmaiensis sp. nov. isolated from the stem of mangrove plant in Hainan.</title>
        <authorList>
            <person name="Huang X."/>
            <person name="Zhou S."/>
            <person name="Chu X."/>
            <person name="Xie Y."/>
            <person name="Lin Y."/>
        </authorList>
    </citation>
    <scope>NUCLEOTIDE SEQUENCE [LARGE SCALE GENOMIC DNA]</scope>
    <source>
        <strain evidence="1 2">HNM0663</strain>
    </source>
</reference>
<sequence length="70" mass="7877">MDALHWFGMRRRGPLAELARLASHPDPRVREELVWAVARWSTPGVAELLDALADDPHPDVWEAVAEVRAP</sequence>
<protein>
    <submittedName>
        <fullName evidence="1">HEAT repeat domain-containing protein</fullName>
    </submittedName>
</protein>
<proteinExistence type="predicted"/>
<evidence type="ECO:0000313" key="1">
    <source>
        <dbReference type="EMBL" id="MDH2387281.1"/>
    </source>
</evidence>